<evidence type="ECO:0000313" key="3">
    <source>
        <dbReference type="Proteomes" id="UP000006671"/>
    </source>
</evidence>
<evidence type="ECO:0000313" key="2">
    <source>
        <dbReference type="EMBL" id="EFC38495.1"/>
    </source>
</evidence>
<proteinExistence type="predicted"/>
<gene>
    <name evidence="2" type="ORF">NAEGRDRAFT_53008</name>
</gene>
<dbReference type="EMBL" id="GG738907">
    <property type="protein sequence ID" value="EFC38495.1"/>
    <property type="molecule type" value="Genomic_DNA"/>
</dbReference>
<dbReference type="KEGG" id="ngr:NAEGRDRAFT_53008"/>
<protein>
    <submittedName>
        <fullName evidence="2">Predicted protein</fullName>
    </submittedName>
</protein>
<dbReference type="AlphaFoldDB" id="D2VXE5"/>
<dbReference type="InterPro" id="IPR029058">
    <property type="entry name" value="AB_hydrolase_fold"/>
</dbReference>
<dbReference type="RefSeq" id="XP_002671239.1">
    <property type="nucleotide sequence ID" value="XM_002671193.1"/>
</dbReference>
<name>D2VXE5_NAEGR</name>
<feature type="compositionally biased region" description="Acidic residues" evidence="1">
    <location>
        <begin position="11"/>
        <end position="22"/>
    </location>
</feature>
<accession>D2VXE5</accession>
<dbReference type="InParanoid" id="D2VXE5"/>
<keyword evidence="3" id="KW-1185">Reference proteome</keyword>
<evidence type="ECO:0000256" key="1">
    <source>
        <dbReference type="SAM" id="MobiDB-lite"/>
    </source>
</evidence>
<sequence>MPRAKSKVVEEVEEEEEVAEETSEAVEVGESFIPIQELENHGISATDVKKLVAVSSLELKLTNPNINKFGNDGDFIPLKGNWLNFPQFSNFRLSIQPRNHGIRMNVFMNGFIIRNDSNIYQIYSKATVRDQKLNMTISHYFDSSKERFTSESCLKDSQSCSALPEIDMDIPFHLIMNSYENKSFIIKNHTKIYDRVVDDLCNFHENDLVVSSFHEQHYLLCIKKGKRDISSLRFIVGREFIAKVDELAPARMKESIVESFKDEYHKFPKNKVSKTVGKATRILKETSHHTAYFLNQDSHACILPWLKGSNCKNSTYPIKTKYKFFEEMRVSPWVSTIRNFYSSMQITHRYGTSREHSGLPVYSSNAFRNGEYWGQIDHYTPYCSERIFMREESNSRGWDNFDLQLAVSKILVPDFISNKTNTVRNTIIFAHSMGNLMVAAAISRGLIEIDVKSTSWYNIMGPILGSPLADFGVRVCSLGGFSSYAVDIGLCEEYGKPTSALQSLTTSDVLKNEISPLISKYVTGYMCGTKSSGLNPFTPLNLALAALSPIMNQWTHDGAVPLFSCRNLLNFDSFTEDYHSRNYRVSANHFDGACVNGDGWFDSSSPCSFYLNKG</sequence>
<dbReference type="Proteomes" id="UP000006671">
    <property type="component" value="Unassembled WGS sequence"/>
</dbReference>
<dbReference type="OrthoDB" id="95392at2759"/>
<dbReference type="eggNOG" id="ENOG502S48E">
    <property type="taxonomic scope" value="Eukaryota"/>
</dbReference>
<organism evidence="3">
    <name type="scientific">Naegleria gruberi</name>
    <name type="common">Amoeba</name>
    <dbReference type="NCBI Taxonomy" id="5762"/>
    <lineage>
        <taxon>Eukaryota</taxon>
        <taxon>Discoba</taxon>
        <taxon>Heterolobosea</taxon>
        <taxon>Tetramitia</taxon>
        <taxon>Eutetramitia</taxon>
        <taxon>Vahlkampfiidae</taxon>
        <taxon>Naegleria</taxon>
    </lineage>
</organism>
<dbReference type="VEuPathDB" id="AmoebaDB:NAEGRDRAFT_53008"/>
<dbReference type="Gene3D" id="3.40.50.1820">
    <property type="entry name" value="alpha/beta hydrolase"/>
    <property type="match status" value="1"/>
</dbReference>
<reference evidence="2 3" key="1">
    <citation type="journal article" date="2010" name="Cell">
        <title>The genome of Naegleria gruberi illuminates early eukaryotic versatility.</title>
        <authorList>
            <person name="Fritz-Laylin L.K."/>
            <person name="Prochnik S.E."/>
            <person name="Ginger M.L."/>
            <person name="Dacks J.B."/>
            <person name="Carpenter M.L."/>
            <person name="Field M.C."/>
            <person name="Kuo A."/>
            <person name="Paredez A."/>
            <person name="Chapman J."/>
            <person name="Pham J."/>
            <person name="Shu S."/>
            <person name="Neupane R."/>
            <person name="Cipriano M."/>
            <person name="Mancuso J."/>
            <person name="Tu H."/>
            <person name="Salamov A."/>
            <person name="Lindquist E."/>
            <person name="Shapiro H."/>
            <person name="Lucas S."/>
            <person name="Grigoriev I.V."/>
            <person name="Cande W.Z."/>
            <person name="Fulton C."/>
            <person name="Rokhsar D.S."/>
            <person name="Dawson S.C."/>
        </authorList>
    </citation>
    <scope>NUCLEOTIDE SEQUENCE [LARGE SCALE GENOMIC DNA]</scope>
    <source>
        <strain evidence="2 3">NEG-M</strain>
    </source>
</reference>
<dbReference type="GeneID" id="8858339"/>
<feature type="region of interest" description="Disordered" evidence="1">
    <location>
        <begin position="1"/>
        <end position="22"/>
    </location>
</feature>